<reference evidence="3" key="2">
    <citation type="submission" date="2017-02" db="EMBL/GenBank/DDBJ databases">
        <title>Sunflower complete genome.</title>
        <authorList>
            <person name="Langlade N."/>
            <person name="Munos S."/>
        </authorList>
    </citation>
    <scope>NUCLEOTIDE SEQUENCE [LARGE SCALE GENOMIC DNA]</scope>
    <source>
        <tissue evidence="3">Leaves</tissue>
    </source>
</reference>
<keyword evidence="3" id="KW-0378">Hydrolase</keyword>
<dbReference type="InterPro" id="IPR035669">
    <property type="entry name" value="SGNH_plant_lipase-like"/>
</dbReference>
<dbReference type="AlphaFoldDB" id="A0A251ULC6"/>
<reference evidence="2" key="3">
    <citation type="submission" date="2020-06" db="EMBL/GenBank/DDBJ databases">
        <title>Helianthus annuus Genome sequencing and assembly Release 2.</title>
        <authorList>
            <person name="Gouzy J."/>
            <person name="Langlade N."/>
            <person name="Munos S."/>
        </authorList>
    </citation>
    <scope>NUCLEOTIDE SEQUENCE</scope>
    <source>
        <tissue evidence="2">Leaves</tissue>
    </source>
</reference>
<dbReference type="PANTHER" id="PTHR45642:SF150">
    <property type="entry name" value="GDSL ESTERASE_LIPASE EXL3"/>
    <property type="match status" value="1"/>
</dbReference>
<accession>A0A251ULC6</accession>
<protein>
    <submittedName>
        <fullName evidence="3">Putative GDSL-like Lipase/Acylhydrolase superfamily protein</fullName>
    </submittedName>
    <submittedName>
        <fullName evidence="2">Triacylglycerol lipase</fullName>
        <ecNumber evidence="2">3.1.1.3</ecNumber>
    </submittedName>
</protein>
<dbReference type="InterPro" id="IPR050592">
    <property type="entry name" value="GDSL_lipolytic_enzyme"/>
</dbReference>
<dbReference type="OrthoDB" id="1600564at2759"/>
<dbReference type="GO" id="GO:0004806">
    <property type="term" value="F:triacylglycerol lipase activity"/>
    <property type="evidence" value="ECO:0007669"/>
    <property type="project" value="UniProtKB-EC"/>
</dbReference>
<evidence type="ECO:0000313" key="2">
    <source>
        <dbReference type="EMBL" id="KAF5803901.1"/>
    </source>
</evidence>
<gene>
    <name evidence="3" type="ORF">HannXRQ_Chr06g0183901</name>
    <name evidence="2" type="ORF">HanXRQr2_Chr06g0276871</name>
</gene>
<dbReference type="FunCoup" id="A0A251ULC6">
    <property type="interactions" value="137"/>
</dbReference>
<name>A0A251ULC6_HELAN</name>
<dbReference type="PANTHER" id="PTHR45642">
    <property type="entry name" value="GDSL ESTERASE/LIPASE EXL3"/>
    <property type="match status" value="1"/>
</dbReference>
<sequence length="372" mass="41073">MYLPYMMKPLIISIKLSSSKSSLVIFLFSFLLLGDHSRARITLPEGVTVPAVIAFGDSIVDQGANNNLKTVVKANFPPYGQDFPDQMPTGRFTNNKTPADMIAEELGIKEILPAYLDPSIDNKEYLTGVSFASGGSGYDPQTPKIVDVLSFDDQLKQFREYIEKLKGMVGEEKTQFILENSLFLVVAGSDDLANTYFTIGIRKLEYDVPSYAGLMASSASNFLQDIYKLGARRIAVFGAPPIGCVPSQRTLGGGGLRACAEEYNQAAQIYNSKLQPVTQYLNSTLAQSRIVYIDIYNPLLDIIENPLQYGIEVVDKGCCGTGNIEVAILCNKLLPTCPDDSKYLFWDSYHPTNKGYTILVNEVLGKYVDDFF</sequence>
<evidence type="ECO:0000313" key="4">
    <source>
        <dbReference type="Proteomes" id="UP000215914"/>
    </source>
</evidence>
<evidence type="ECO:0000256" key="1">
    <source>
        <dbReference type="ARBA" id="ARBA00008668"/>
    </source>
</evidence>
<dbReference type="Pfam" id="PF00657">
    <property type="entry name" value="Lipase_GDSL"/>
    <property type="match status" value="1"/>
</dbReference>
<comment type="similarity">
    <text evidence="1">Belongs to the 'GDSL' lipolytic enzyme family.</text>
</comment>
<dbReference type="FunFam" id="3.40.50.1110:FF:000003">
    <property type="entry name" value="GDSL esterase/lipase APG"/>
    <property type="match status" value="1"/>
</dbReference>
<keyword evidence="4" id="KW-1185">Reference proteome</keyword>
<dbReference type="Proteomes" id="UP000215914">
    <property type="component" value="Chromosome 6"/>
</dbReference>
<dbReference type="SUPFAM" id="SSF52266">
    <property type="entry name" value="SGNH hydrolase"/>
    <property type="match status" value="1"/>
</dbReference>
<dbReference type="STRING" id="4232.A0A251ULC6"/>
<dbReference type="CDD" id="cd01837">
    <property type="entry name" value="SGNH_plant_lipase_like"/>
    <property type="match status" value="1"/>
</dbReference>
<evidence type="ECO:0000313" key="3">
    <source>
        <dbReference type="EMBL" id="OTG23562.1"/>
    </source>
</evidence>
<dbReference type="EC" id="3.1.1.3" evidence="2"/>
<dbReference type="EMBL" id="MNCJ02000321">
    <property type="protein sequence ID" value="KAF5803901.1"/>
    <property type="molecule type" value="Genomic_DNA"/>
</dbReference>
<reference evidence="2 4" key="1">
    <citation type="journal article" date="2017" name="Nature">
        <title>The sunflower genome provides insights into oil metabolism, flowering and Asterid evolution.</title>
        <authorList>
            <person name="Badouin H."/>
            <person name="Gouzy J."/>
            <person name="Grassa C.J."/>
            <person name="Murat F."/>
            <person name="Staton S.E."/>
            <person name="Cottret L."/>
            <person name="Lelandais-Briere C."/>
            <person name="Owens G.L."/>
            <person name="Carrere S."/>
            <person name="Mayjonade B."/>
            <person name="Legrand L."/>
            <person name="Gill N."/>
            <person name="Kane N.C."/>
            <person name="Bowers J.E."/>
            <person name="Hubner S."/>
            <person name="Bellec A."/>
            <person name="Berard A."/>
            <person name="Berges H."/>
            <person name="Blanchet N."/>
            <person name="Boniface M.C."/>
            <person name="Brunel D."/>
            <person name="Catrice O."/>
            <person name="Chaidir N."/>
            <person name="Claudel C."/>
            <person name="Donnadieu C."/>
            <person name="Faraut T."/>
            <person name="Fievet G."/>
            <person name="Helmstetter N."/>
            <person name="King M."/>
            <person name="Knapp S.J."/>
            <person name="Lai Z."/>
            <person name="Le Paslier M.C."/>
            <person name="Lippi Y."/>
            <person name="Lorenzon L."/>
            <person name="Mandel J.R."/>
            <person name="Marage G."/>
            <person name="Marchand G."/>
            <person name="Marquand E."/>
            <person name="Bret-Mestries E."/>
            <person name="Morien E."/>
            <person name="Nambeesan S."/>
            <person name="Nguyen T."/>
            <person name="Pegot-Espagnet P."/>
            <person name="Pouilly N."/>
            <person name="Raftis F."/>
            <person name="Sallet E."/>
            <person name="Schiex T."/>
            <person name="Thomas J."/>
            <person name="Vandecasteele C."/>
            <person name="Vares D."/>
            <person name="Vear F."/>
            <person name="Vautrin S."/>
            <person name="Crespi M."/>
            <person name="Mangin B."/>
            <person name="Burke J.M."/>
            <person name="Salse J."/>
            <person name="Munos S."/>
            <person name="Vincourt P."/>
            <person name="Rieseberg L.H."/>
            <person name="Langlade N.B."/>
        </authorList>
    </citation>
    <scope>NUCLEOTIDE SEQUENCE [LARGE SCALE GENOMIC DNA]</scope>
    <source>
        <strain evidence="4">cv. SF193</strain>
        <tissue evidence="2">Leaves</tissue>
    </source>
</reference>
<organism evidence="3 4">
    <name type="scientific">Helianthus annuus</name>
    <name type="common">Common sunflower</name>
    <dbReference type="NCBI Taxonomy" id="4232"/>
    <lineage>
        <taxon>Eukaryota</taxon>
        <taxon>Viridiplantae</taxon>
        <taxon>Streptophyta</taxon>
        <taxon>Embryophyta</taxon>
        <taxon>Tracheophyta</taxon>
        <taxon>Spermatophyta</taxon>
        <taxon>Magnoliopsida</taxon>
        <taxon>eudicotyledons</taxon>
        <taxon>Gunneridae</taxon>
        <taxon>Pentapetalae</taxon>
        <taxon>asterids</taxon>
        <taxon>campanulids</taxon>
        <taxon>Asterales</taxon>
        <taxon>Asteraceae</taxon>
        <taxon>Asteroideae</taxon>
        <taxon>Heliantheae alliance</taxon>
        <taxon>Heliantheae</taxon>
        <taxon>Helianthus</taxon>
    </lineage>
</organism>
<dbReference type="InterPro" id="IPR036514">
    <property type="entry name" value="SGNH_hydro_sf"/>
</dbReference>
<dbReference type="InterPro" id="IPR001087">
    <property type="entry name" value="GDSL"/>
</dbReference>
<dbReference type="Gramene" id="mRNA:HanXRQr2_Chr06g0276871">
    <property type="protein sequence ID" value="mRNA:HanXRQr2_Chr06g0276871"/>
    <property type="gene ID" value="HanXRQr2_Chr06g0276871"/>
</dbReference>
<dbReference type="InParanoid" id="A0A251ULC6"/>
<dbReference type="Gene3D" id="3.40.50.1110">
    <property type="entry name" value="SGNH hydrolase"/>
    <property type="match status" value="1"/>
</dbReference>
<dbReference type="OMA" id="FADVGCC"/>
<proteinExistence type="inferred from homology"/>
<dbReference type="EMBL" id="CM007895">
    <property type="protein sequence ID" value="OTG23562.1"/>
    <property type="molecule type" value="Genomic_DNA"/>
</dbReference>